<keyword evidence="12 19" id="KW-0460">Magnesium</keyword>
<evidence type="ECO:0000256" key="18">
    <source>
        <dbReference type="ARBA" id="ARBA00049295"/>
    </source>
</evidence>
<dbReference type="SUPFAM" id="SSF142695">
    <property type="entry name" value="RibA-like"/>
    <property type="match status" value="1"/>
</dbReference>
<comment type="pathway">
    <text evidence="5 19">Cofactor biosynthesis; riboflavin biosynthesis; 2-hydroxy-3-oxobutyl phosphate from D-ribulose 5-phosphate: step 1/1.</text>
</comment>
<feature type="binding site" evidence="19">
    <location>
        <position position="370"/>
    </location>
    <ligand>
        <name>GTP</name>
        <dbReference type="ChEBI" id="CHEBI:37565"/>
    </ligand>
</feature>
<accession>A0A133MS49</accession>
<evidence type="ECO:0000256" key="7">
    <source>
        <dbReference type="ARBA" id="ARBA00022619"/>
    </source>
</evidence>
<feature type="site" description="Essential for DHBP synthase activity" evidence="19">
    <location>
        <position position="177"/>
    </location>
</feature>
<evidence type="ECO:0000256" key="14">
    <source>
        <dbReference type="ARBA" id="ARBA00023211"/>
    </source>
</evidence>
<dbReference type="NCBIfam" id="NF001591">
    <property type="entry name" value="PRK00393.1"/>
    <property type="match status" value="1"/>
</dbReference>
<evidence type="ECO:0000259" key="20">
    <source>
        <dbReference type="Pfam" id="PF00925"/>
    </source>
</evidence>
<feature type="binding site" evidence="19">
    <location>
        <begin position="41"/>
        <end position="42"/>
    </location>
    <ligand>
        <name>D-ribulose 5-phosphate</name>
        <dbReference type="ChEBI" id="CHEBI:58121"/>
    </ligand>
</feature>
<organism evidence="21 22">
    <name type="scientific">Clostridium perfringens</name>
    <dbReference type="NCBI Taxonomy" id="1502"/>
    <lineage>
        <taxon>Bacteria</taxon>
        <taxon>Bacillati</taxon>
        <taxon>Bacillota</taxon>
        <taxon>Clostridia</taxon>
        <taxon>Eubacteriales</taxon>
        <taxon>Clostridiaceae</taxon>
        <taxon>Clostridium</taxon>
    </lineage>
</organism>
<keyword evidence="8 19" id="KW-0479">Metal-binding</keyword>
<dbReference type="Pfam" id="PF00926">
    <property type="entry name" value="DHBP_synthase"/>
    <property type="match status" value="1"/>
</dbReference>
<keyword evidence="14 19" id="KW-0464">Manganese</keyword>
<evidence type="ECO:0000256" key="8">
    <source>
        <dbReference type="ARBA" id="ARBA00022723"/>
    </source>
</evidence>
<dbReference type="Gene3D" id="3.40.50.10990">
    <property type="entry name" value="GTP cyclohydrolase II"/>
    <property type="match status" value="1"/>
</dbReference>
<protein>
    <recommendedName>
        <fullName evidence="19">Riboflavin biosynthesis protein RibBA</fullName>
    </recommendedName>
    <domain>
        <recommendedName>
            <fullName evidence="19">3,4-dihydroxy-2-butanone 4-phosphate synthase</fullName>
            <shortName evidence="19">DHBP synthase</shortName>
            <ecNumber evidence="19">4.1.99.12</ecNumber>
        </recommendedName>
    </domain>
    <domain>
        <recommendedName>
            <fullName evidence="19">GTP cyclohydrolase-2</fullName>
            <ecNumber evidence="19">3.5.4.25</ecNumber>
        </recommendedName>
        <alternativeName>
            <fullName evidence="19">GTP cyclohydrolase II</fullName>
        </alternativeName>
    </domain>
</protein>
<evidence type="ECO:0000256" key="10">
    <source>
        <dbReference type="ARBA" id="ARBA00022801"/>
    </source>
</evidence>
<dbReference type="GO" id="GO:0005829">
    <property type="term" value="C:cytosol"/>
    <property type="evidence" value="ECO:0007669"/>
    <property type="project" value="TreeGrafter"/>
</dbReference>
<dbReference type="GO" id="GO:0008270">
    <property type="term" value="F:zinc ion binding"/>
    <property type="evidence" value="ECO:0007669"/>
    <property type="project" value="UniProtKB-UniRule"/>
</dbReference>
<dbReference type="InterPro" id="IPR017945">
    <property type="entry name" value="DHBP_synth_RibB-like_a/b_dom"/>
</dbReference>
<comment type="cofactor">
    <cofactor evidence="19">
        <name>Zn(2+)</name>
        <dbReference type="ChEBI" id="CHEBI:29105"/>
    </cofactor>
    <text evidence="19">Binds 1 zinc ion per subunit.</text>
</comment>
<dbReference type="HAMAP" id="MF_01283">
    <property type="entry name" value="RibBA"/>
    <property type="match status" value="1"/>
</dbReference>
<feature type="binding site" evidence="19">
    <location>
        <position position="156"/>
    </location>
    <ligand>
        <name>Mg(2+)</name>
        <dbReference type="ChEBI" id="CHEBI:18420"/>
        <label>2</label>
    </ligand>
</feature>
<name>A0A133MS49_CLOPF</name>
<proteinExistence type="inferred from homology"/>
<keyword evidence="11 19" id="KW-0862">Zinc</keyword>
<feature type="binding site" evidence="19">
    <location>
        <position position="365"/>
    </location>
    <ligand>
        <name>GTP</name>
        <dbReference type="ChEBI" id="CHEBI:37565"/>
    </ligand>
</feature>
<dbReference type="Proteomes" id="UP000070646">
    <property type="component" value="Unassembled WGS sequence"/>
</dbReference>
<comment type="similarity">
    <text evidence="19">In the C-terminal section; belongs to the GTP cyclohydrolase II family.</text>
</comment>
<evidence type="ECO:0000313" key="22">
    <source>
        <dbReference type="Proteomes" id="UP000070646"/>
    </source>
</evidence>
<feature type="binding site" evidence="19">
    <location>
        <position position="286"/>
    </location>
    <ligand>
        <name>GTP</name>
        <dbReference type="ChEBI" id="CHEBI:37565"/>
    </ligand>
</feature>
<feature type="binding site" evidence="19">
    <location>
        <begin position="153"/>
        <end position="157"/>
    </location>
    <ligand>
        <name>D-ribulose 5-phosphate</name>
        <dbReference type="ChEBI" id="CHEBI:58121"/>
    </ligand>
</feature>
<evidence type="ECO:0000256" key="9">
    <source>
        <dbReference type="ARBA" id="ARBA00022741"/>
    </source>
</evidence>
<dbReference type="InterPro" id="IPR036144">
    <property type="entry name" value="RibA-like_sf"/>
</dbReference>
<feature type="domain" description="GTP cyclohydrolase II" evidence="20">
    <location>
        <begin position="221"/>
        <end position="386"/>
    </location>
</feature>
<feature type="binding site" evidence="19">
    <location>
        <position position="46"/>
    </location>
    <ligand>
        <name>D-ribulose 5-phosphate</name>
        <dbReference type="ChEBI" id="CHEBI:58121"/>
    </ligand>
</feature>
<dbReference type="PANTHER" id="PTHR21327:SF18">
    <property type="entry name" value="3,4-DIHYDROXY-2-BUTANONE 4-PHOSPHATE SYNTHASE"/>
    <property type="match status" value="1"/>
</dbReference>
<dbReference type="GO" id="GO:0030145">
    <property type="term" value="F:manganese ion binding"/>
    <property type="evidence" value="ECO:0007669"/>
    <property type="project" value="UniProtKB-UniRule"/>
</dbReference>
<feature type="region of interest" description="GTP cyclohydrolase II" evidence="19">
    <location>
        <begin position="215"/>
        <end position="412"/>
    </location>
</feature>
<evidence type="ECO:0000256" key="11">
    <source>
        <dbReference type="ARBA" id="ARBA00022833"/>
    </source>
</evidence>
<evidence type="ECO:0000313" key="21">
    <source>
        <dbReference type="EMBL" id="KXA06856.1"/>
    </source>
</evidence>
<feature type="binding site" evidence="19">
    <location>
        <position position="330"/>
    </location>
    <ligand>
        <name>GTP</name>
        <dbReference type="ChEBI" id="CHEBI:37565"/>
    </ligand>
</feature>
<feature type="binding site" evidence="19">
    <location>
        <position position="281"/>
    </location>
    <ligand>
        <name>Zn(2+)</name>
        <dbReference type="ChEBI" id="CHEBI:29105"/>
        <note>catalytic</note>
    </ligand>
</feature>
<feature type="binding site" evidence="19">
    <location>
        <begin position="308"/>
        <end position="310"/>
    </location>
    <ligand>
        <name>GTP</name>
        <dbReference type="ChEBI" id="CHEBI:37565"/>
    </ligand>
</feature>
<dbReference type="CDD" id="cd00641">
    <property type="entry name" value="GTP_cyclohydro2"/>
    <property type="match status" value="1"/>
</dbReference>
<comment type="similarity">
    <text evidence="6 19">In the N-terminal section; belongs to the DHBP synthase family.</text>
</comment>
<evidence type="ECO:0000256" key="16">
    <source>
        <dbReference type="ARBA" id="ARBA00023268"/>
    </source>
</evidence>
<evidence type="ECO:0000256" key="13">
    <source>
        <dbReference type="ARBA" id="ARBA00023134"/>
    </source>
</evidence>
<dbReference type="HAMAP" id="MF_00180">
    <property type="entry name" value="RibB"/>
    <property type="match status" value="1"/>
</dbReference>
<dbReference type="UniPathway" id="UPA00275">
    <property type="reaction ID" value="UER00399"/>
</dbReference>
<dbReference type="PANTHER" id="PTHR21327">
    <property type="entry name" value="GTP CYCLOHYDROLASE II-RELATED"/>
    <property type="match status" value="1"/>
</dbReference>
<dbReference type="Pfam" id="PF00925">
    <property type="entry name" value="GTP_cyclohydro2"/>
    <property type="match status" value="1"/>
</dbReference>
<dbReference type="InterPro" id="IPR000926">
    <property type="entry name" value="RibA"/>
</dbReference>
<feature type="region of interest" description="DHBP synthase" evidence="19">
    <location>
        <begin position="1"/>
        <end position="214"/>
    </location>
</feature>
<keyword evidence="15 19" id="KW-0456">Lyase</keyword>
<evidence type="ECO:0000256" key="5">
    <source>
        <dbReference type="ARBA" id="ARBA00004904"/>
    </source>
</evidence>
<dbReference type="PIRSF" id="PIRSF001259">
    <property type="entry name" value="RibA"/>
    <property type="match status" value="1"/>
</dbReference>
<dbReference type="GO" id="GO:0003935">
    <property type="term" value="F:GTP cyclohydrolase II activity"/>
    <property type="evidence" value="ECO:0007669"/>
    <property type="project" value="UniProtKB-UniRule"/>
</dbReference>
<dbReference type="GO" id="GO:0009231">
    <property type="term" value="P:riboflavin biosynthetic process"/>
    <property type="evidence" value="ECO:0007669"/>
    <property type="project" value="UniProtKB-UniRule"/>
</dbReference>
<dbReference type="GO" id="GO:0000287">
    <property type="term" value="F:magnesium ion binding"/>
    <property type="evidence" value="ECO:0007669"/>
    <property type="project" value="UniProtKB-UniRule"/>
</dbReference>
<dbReference type="EC" id="4.1.99.12" evidence="19"/>
<sequence>MKGGVGDFYLLKNMKKFNLIEEAIEDIKNGKMVIVIDDEGRENEGDLVMAGELVTGEKINFMATYGKGLICAPVSESIAENLGLNPMVSHNTDNHETAFTVSIDYKDTTTGISAFERAHTIKELINEESKADDFRRPGHVFPLIAKNGGVLKRAGHTEAAIDLAKLAGLKEVGVICEIMKDDGTMARTDELLEFANIHNIKIITIEDLIAYRTERDNFVYRVVETNMPTKYGEFKAIGFIDKLTGEHHVALVKGEIKSEEPVLLRVHSECLTGDVFGSRRCDCGEQFHRAMEKINEEGKGILLYMRQEGRGIGLINKLKAYKLQDEGLDTVEANIALGFPEDLRDYGVGAQILKELGVREIRLMTNNPKKITGLEGYGLKIVERVPIEIKCNEENEFYLKTKKEKMHHLIMQ</sequence>
<dbReference type="EMBL" id="LRPU01000180">
    <property type="protein sequence ID" value="KXA06856.1"/>
    <property type="molecule type" value="Genomic_DNA"/>
</dbReference>
<comment type="catalytic activity">
    <reaction evidence="1 19">
        <text>D-ribulose 5-phosphate = (2S)-2-hydroxy-3-oxobutyl phosphate + formate + H(+)</text>
        <dbReference type="Rhea" id="RHEA:18457"/>
        <dbReference type="ChEBI" id="CHEBI:15378"/>
        <dbReference type="ChEBI" id="CHEBI:15740"/>
        <dbReference type="ChEBI" id="CHEBI:58121"/>
        <dbReference type="ChEBI" id="CHEBI:58830"/>
        <dbReference type="EC" id="4.1.99.12"/>
    </reaction>
</comment>
<evidence type="ECO:0000256" key="19">
    <source>
        <dbReference type="HAMAP-Rule" id="MF_01283"/>
    </source>
</evidence>
<keyword evidence="10 19" id="KW-0378">Hydrolase</keyword>
<dbReference type="HAMAP" id="MF_00179">
    <property type="entry name" value="RibA"/>
    <property type="match status" value="1"/>
</dbReference>
<evidence type="ECO:0000256" key="2">
    <source>
        <dbReference type="ARBA" id="ARBA00001936"/>
    </source>
</evidence>
<feature type="binding site" evidence="19">
    <location>
        <position position="270"/>
    </location>
    <ligand>
        <name>Zn(2+)</name>
        <dbReference type="ChEBI" id="CHEBI:29105"/>
        <note>catalytic</note>
    </ligand>
</feature>
<dbReference type="GO" id="GO:0008686">
    <property type="term" value="F:3,4-dihydroxy-2-butanone-4-phosphate synthase activity"/>
    <property type="evidence" value="ECO:0007669"/>
    <property type="project" value="UniProtKB-UniRule"/>
</dbReference>
<feature type="binding site" evidence="19">
    <location>
        <position position="283"/>
    </location>
    <ligand>
        <name>Zn(2+)</name>
        <dbReference type="ChEBI" id="CHEBI:29105"/>
        <note>catalytic</note>
    </ligand>
</feature>
<gene>
    <name evidence="19" type="primary">ribBA</name>
    <name evidence="21" type="ORF">HMPREF3222_02886</name>
</gene>
<dbReference type="InterPro" id="IPR016299">
    <property type="entry name" value="Riboflavin_synth_RibBA"/>
</dbReference>
<dbReference type="GO" id="GO:0005525">
    <property type="term" value="F:GTP binding"/>
    <property type="evidence" value="ECO:0007669"/>
    <property type="project" value="UniProtKB-KW"/>
</dbReference>
<feature type="binding site" evidence="19">
    <location>
        <position position="177"/>
    </location>
    <ligand>
        <name>D-ribulose 5-phosphate</name>
        <dbReference type="ChEBI" id="CHEBI:58121"/>
    </ligand>
</feature>
<dbReference type="EC" id="3.5.4.25" evidence="19"/>
<evidence type="ECO:0000256" key="17">
    <source>
        <dbReference type="ARBA" id="ARBA00043932"/>
    </source>
</evidence>
<comment type="cofactor">
    <cofactor evidence="19">
        <name>Mg(2+)</name>
        <dbReference type="ChEBI" id="CHEBI:18420"/>
    </cofactor>
    <cofactor evidence="19">
        <name>Mn(2+)</name>
        <dbReference type="ChEBI" id="CHEBI:29035"/>
    </cofactor>
    <text evidence="19">Binds 2 divalent metal cations per subunit. Magnesium or manganese.</text>
</comment>
<dbReference type="InterPro" id="IPR000422">
    <property type="entry name" value="DHBP_synthase_RibB"/>
</dbReference>
<comment type="cofactor">
    <cofactor evidence="2">
        <name>Mn(2+)</name>
        <dbReference type="ChEBI" id="CHEBI:29035"/>
    </cofactor>
</comment>
<dbReference type="InterPro" id="IPR032677">
    <property type="entry name" value="GTP_cyclohydro_II"/>
</dbReference>
<keyword evidence="16 19" id="KW-0511">Multifunctional enzyme</keyword>
<keyword evidence="7 19" id="KW-0686">Riboflavin biosynthesis</keyword>
<feature type="active site" description="Proton acceptor; for GTP cyclohydrolase activity" evidence="19">
    <location>
        <position position="342"/>
    </location>
</feature>
<feature type="site" description="Essential for DHBP synthase activity" evidence="19">
    <location>
        <position position="139"/>
    </location>
</feature>
<evidence type="ECO:0000256" key="12">
    <source>
        <dbReference type="ARBA" id="ARBA00022842"/>
    </source>
</evidence>
<evidence type="ECO:0000256" key="4">
    <source>
        <dbReference type="ARBA" id="ARBA00004853"/>
    </source>
</evidence>
<comment type="caution">
    <text evidence="21">The sequence shown here is derived from an EMBL/GenBank/DDBJ whole genome shotgun (WGS) entry which is preliminary data.</text>
</comment>
<dbReference type="AlphaFoldDB" id="A0A133MS49"/>
<evidence type="ECO:0000256" key="1">
    <source>
        <dbReference type="ARBA" id="ARBA00000141"/>
    </source>
</evidence>
<dbReference type="Gene3D" id="3.90.870.10">
    <property type="entry name" value="DHBP synthase"/>
    <property type="match status" value="1"/>
</dbReference>
<dbReference type="SUPFAM" id="SSF55821">
    <property type="entry name" value="YrdC/RibB"/>
    <property type="match status" value="1"/>
</dbReference>
<feature type="binding site" evidence="19">
    <location>
        <position position="42"/>
    </location>
    <ligand>
        <name>Mg(2+)</name>
        <dbReference type="ChEBI" id="CHEBI:18420"/>
        <label>2</label>
    </ligand>
</feature>
<dbReference type="NCBIfam" id="TIGR00506">
    <property type="entry name" value="ribB"/>
    <property type="match status" value="1"/>
</dbReference>
<evidence type="ECO:0000256" key="15">
    <source>
        <dbReference type="ARBA" id="ARBA00023239"/>
    </source>
</evidence>
<keyword evidence="9 19" id="KW-0547">Nucleotide-binding</keyword>
<comment type="catalytic activity">
    <reaction evidence="18 19">
        <text>GTP + 4 H2O = 2,5-diamino-6-hydroxy-4-(5-phosphoribosylamino)-pyrimidine + formate + 2 phosphate + 3 H(+)</text>
        <dbReference type="Rhea" id="RHEA:23704"/>
        <dbReference type="ChEBI" id="CHEBI:15377"/>
        <dbReference type="ChEBI" id="CHEBI:15378"/>
        <dbReference type="ChEBI" id="CHEBI:15740"/>
        <dbReference type="ChEBI" id="CHEBI:37565"/>
        <dbReference type="ChEBI" id="CHEBI:43474"/>
        <dbReference type="ChEBI" id="CHEBI:58614"/>
        <dbReference type="EC" id="3.5.4.25"/>
    </reaction>
</comment>
<evidence type="ECO:0000256" key="6">
    <source>
        <dbReference type="ARBA" id="ARBA00005520"/>
    </source>
</evidence>
<comment type="pathway">
    <text evidence="4 19">Cofactor biosynthesis; riboflavin biosynthesis; 5-amino-6-(D-ribitylamino)uracil from GTP: step 1/4.</text>
</comment>
<dbReference type="FunFam" id="3.40.50.10990:FF:000001">
    <property type="entry name" value="Riboflavin biosynthesis protein RibBA"/>
    <property type="match status" value="1"/>
</dbReference>
<feature type="binding site" evidence="19">
    <location>
        <begin position="265"/>
        <end position="269"/>
    </location>
    <ligand>
        <name>GTP</name>
        <dbReference type="ChEBI" id="CHEBI:37565"/>
    </ligand>
</feature>
<dbReference type="NCBIfam" id="TIGR00505">
    <property type="entry name" value="ribA"/>
    <property type="match status" value="1"/>
</dbReference>
<comment type="function">
    <text evidence="17 19">Catalyzes the conversion of GTP to 2,5-diamino-6-ribosylamino-4(3H)-pyrimidinone 5'-phosphate (DARP), formate and pyrophosphate.</text>
</comment>
<comment type="function">
    <text evidence="3 19">Catalyzes the conversion of D-ribulose 5-phosphate to formate and 3,4-dihydroxy-2-butanone 4-phosphate.</text>
</comment>
<feature type="binding site" evidence="19">
    <location>
        <position position="42"/>
    </location>
    <ligand>
        <name>Mg(2+)</name>
        <dbReference type="ChEBI" id="CHEBI:18420"/>
        <label>1</label>
    </ligand>
</feature>
<dbReference type="PATRIC" id="fig|1502.174.peg.2910"/>
<dbReference type="FunFam" id="3.90.870.10:FF:000001">
    <property type="entry name" value="Riboflavin biosynthesis protein RibBA"/>
    <property type="match status" value="1"/>
</dbReference>
<reference evidence="21 22" key="1">
    <citation type="submission" date="2016-01" db="EMBL/GenBank/DDBJ databases">
        <authorList>
            <person name="Oliw E.H."/>
        </authorList>
    </citation>
    <scope>NUCLEOTIDE SEQUENCE [LARGE SCALE GENOMIC DNA]</scope>
    <source>
        <strain evidence="21 22">MJR7757A</strain>
    </source>
</reference>
<evidence type="ECO:0000256" key="3">
    <source>
        <dbReference type="ARBA" id="ARBA00002284"/>
    </source>
</evidence>
<keyword evidence="13 19" id="KW-0342">GTP-binding</keyword>
<dbReference type="NCBIfam" id="NF006803">
    <property type="entry name" value="PRK09311.1"/>
    <property type="match status" value="1"/>
</dbReference>
<feature type="active site" description="Nucleophile; for GTP cyclohydrolase activity" evidence="19">
    <location>
        <position position="344"/>
    </location>
</feature>